<dbReference type="PANTHER" id="PTHR33642:SF3">
    <property type="entry name" value="NUCLEAR INTRON MATURASE 4, MITOCHONDRIAL"/>
    <property type="match status" value="1"/>
</dbReference>
<dbReference type="InParanoid" id="V4SCV6"/>
<organism evidence="2 3">
    <name type="scientific">Citrus clementina</name>
    <name type="common">Clementine</name>
    <name type="synonym">Citrus deliciosa x Citrus sinensis</name>
    <dbReference type="NCBI Taxonomy" id="85681"/>
    <lineage>
        <taxon>Eukaryota</taxon>
        <taxon>Viridiplantae</taxon>
        <taxon>Streptophyta</taxon>
        <taxon>Embryophyta</taxon>
        <taxon>Tracheophyta</taxon>
        <taxon>Spermatophyta</taxon>
        <taxon>Magnoliopsida</taxon>
        <taxon>eudicotyledons</taxon>
        <taxon>Gunneridae</taxon>
        <taxon>Pentapetalae</taxon>
        <taxon>rosids</taxon>
        <taxon>malvids</taxon>
        <taxon>Sapindales</taxon>
        <taxon>Rutaceae</taxon>
        <taxon>Aurantioideae</taxon>
        <taxon>Citrus</taxon>
    </lineage>
</organism>
<feature type="domain" description="Domain X" evidence="1">
    <location>
        <begin position="240"/>
        <end position="298"/>
    </location>
</feature>
<dbReference type="OMA" id="NELRIWC"/>
<dbReference type="STRING" id="85681.V4SCV6"/>
<keyword evidence="3" id="KW-1185">Reference proteome</keyword>
<reference evidence="2 3" key="1">
    <citation type="submission" date="2013-10" db="EMBL/GenBank/DDBJ databases">
        <authorList>
            <consortium name="International Citrus Genome Consortium"/>
            <person name="Jenkins J."/>
            <person name="Schmutz J."/>
            <person name="Prochnik S."/>
            <person name="Rokhsar D."/>
            <person name="Gmitter F."/>
            <person name="Ollitrault P."/>
            <person name="Machado M."/>
            <person name="Talon M."/>
            <person name="Wincker P."/>
            <person name="Jaillon O."/>
            <person name="Morgante M."/>
        </authorList>
    </citation>
    <scope>NUCLEOTIDE SEQUENCE</scope>
    <source>
        <strain evidence="3">cv. Clemenules</strain>
    </source>
</reference>
<gene>
    <name evidence="2" type="ORF">CICLE_v10003761mg</name>
</gene>
<dbReference type="KEGG" id="cic:CICLE_v10003761mg"/>
<proteinExistence type="predicted"/>
<dbReference type="GO" id="GO:0003964">
    <property type="term" value="F:RNA-directed DNA polymerase activity"/>
    <property type="evidence" value="ECO:0007669"/>
    <property type="project" value="TreeGrafter"/>
</dbReference>
<dbReference type="Gramene" id="ESR45428">
    <property type="protein sequence ID" value="ESR45428"/>
    <property type="gene ID" value="CICLE_v10003761mg"/>
</dbReference>
<evidence type="ECO:0000313" key="2">
    <source>
        <dbReference type="EMBL" id="ESR45428.1"/>
    </source>
</evidence>
<dbReference type="GO" id="GO:0006315">
    <property type="term" value="P:homing of group II introns"/>
    <property type="evidence" value="ECO:0007669"/>
    <property type="project" value="TreeGrafter"/>
</dbReference>
<dbReference type="FunCoup" id="V4SCV6">
    <property type="interactions" value="1"/>
</dbReference>
<dbReference type="Pfam" id="PF01348">
    <property type="entry name" value="Intron_maturas2"/>
    <property type="match status" value="1"/>
</dbReference>
<evidence type="ECO:0000259" key="1">
    <source>
        <dbReference type="Pfam" id="PF01348"/>
    </source>
</evidence>
<dbReference type="EMBL" id="KI536799">
    <property type="protein sequence ID" value="ESR45428.1"/>
    <property type="molecule type" value="Genomic_DNA"/>
</dbReference>
<dbReference type="Proteomes" id="UP000030687">
    <property type="component" value="Unassembled WGS sequence"/>
</dbReference>
<dbReference type="GO" id="GO:0005739">
    <property type="term" value="C:mitochondrion"/>
    <property type="evidence" value="ECO:0007669"/>
    <property type="project" value="TreeGrafter"/>
</dbReference>
<accession>V4SCV6</accession>
<dbReference type="eggNOG" id="KOG1075">
    <property type="taxonomic scope" value="Eukaryota"/>
</dbReference>
<dbReference type="InterPro" id="IPR024937">
    <property type="entry name" value="Domain_X"/>
</dbReference>
<protein>
    <recommendedName>
        <fullName evidence="1">Domain X domain-containing protein</fullName>
    </recommendedName>
</protein>
<dbReference type="AlphaFoldDB" id="V4SCV6"/>
<feature type="non-terminal residue" evidence="2">
    <location>
        <position position="1"/>
    </location>
</feature>
<dbReference type="GO" id="GO:0090615">
    <property type="term" value="P:mitochondrial mRNA processing"/>
    <property type="evidence" value="ECO:0007669"/>
    <property type="project" value="TreeGrafter"/>
</dbReference>
<sequence length="404" mass="46501">KKRYEAITSNFHVGGYGSHSKLRTWFRRQINDNDLNHMVDSKTGPRVHTYRFMDEMFLAVSKSREIAQAFKSYIVNYLQNSLHLNVDNRTEILPCEGHFVVCFVVTLARRQVKESPAIKAIHKIGNKWLAHGLKKVKGSEIKHLAASDSTLCQISSFPKAAESEELILSEYIAEQALPQELRESFYEFQKHVEEYVSSETVATLSLLLNSCSSAKSVPVTKTVASVNAIKKHLLRYGLFTQIIDWFSGVVRHWCAWYRECDNFSEIKQLISNELRIWCIRTLAAKYRIREKEIGNRFDSEPSRIPLTQETELEVADETAEAFTANEALIYRFPYNGLCLLSLARMVSQSWPCNCFVFGRSEAAPSVYYTLHVMERQRFPGWKTGSQDLYLGHISLQSVDFNVWK</sequence>
<name>V4SCV6_CITCL</name>
<evidence type="ECO:0000313" key="3">
    <source>
        <dbReference type="Proteomes" id="UP000030687"/>
    </source>
</evidence>
<dbReference type="PANTHER" id="PTHR33642">
    <property type="entry name" value="COX1/OXI3 INTRON 1 PROTEIN-RELATED"/>
    <property type="match status" value="1"/>
</dbReference>